<dbReference type="RefSeq" id="WP_332919641.1">
    <property type="nucleotide sequence ID" value="NZ_AP025292.1"/>
</dbReference>
<dbReference type="PROSITE" id="PS51257">
    <property type="entry name" value="PROKAR_LIPOPROTEIN"/>
    <property type="match status" value="1"/>
</dbReference>
<dbReference type="SMART" id="SM00028">
    <property type="entry name" value="TPR"/>
    <property type="match status" value="3"/>
</dbReference>
<proteinExistence type="predicted"/>
<feature type="coiled-coil region" evidence="1">
    <location>
        <begin position="481"/>
        <end position="508"/>
    </location>
</feature>
<dbReference type="InterPro" id="IPR011990">
    <property type="entry name" value="TPR-like_helical_dom_sf"/>
</dbReference>
<protein>
    <recommendedName>
        <fullName evidence="5">Tetratricopeptide repeat protein</fullName>
    </recommendedName>
</protein>
<gene>
    <name evidence="3" type="ORF">PEPS_04440</name>
</gene>
<keyword evidence="2" id="KW-0732">Signal</keyword>
<evidence type="ECO:0000313" key="3">
    <source>
        <dbReference type="EMBL" id="BDC98163.1"/>
    </source>
</evidence>
<dbReference type="InterPro" id="IPR019734">
    <property type="entry name" value="TPR_rpt"/>
</dbReference>
<feature type="chain" id="PRO_5045708776" description="Tetratricopeptide repeat protein" evidence="2">
    <location>
        <begin position="26"/>
        <end position="593"/>
    </location>
</feature>
<accession>A0ABN6L5V7</accession>
<evidence type="ECO:0000313" key="4">
    <source>
        <dbReference type="Proteomes" id="UP001354989"/>
    </source>
</evidence>
<dbReference type="SUPFAM" id="SSF48452">
    <property type="entry name" value="TPR-like"/>
    <property type="match status" value="1"/>
</dbReference>
<reference evidence="3 4" key="1">
    <citation type="submission" date="2021-12" db="EMBL/GenBank/DDBJ databases">
        <title>Genome sequencing of bacteria with rrn-lacking chromosome and rrn-plasmid.</title>
        <authorList>
            <person name="Anda M."/>
            <person name="Iwasaki W."/>
        </authorList>
    </citation>
    <scope>NUCLEOTIDE SEQUENCE [LARGE SCALE GENOMIC DNA]</scope>
    <source>
        <strain evidence="3 4">NBRC 101262</strain>
    </source>
</reference>
<feature type="signal peptide" evidence="2">
    <location>
        <begin position="1"/>
        <end position="25"/>
    </location>
</feature>
<evidence type="ECO:0000256" key="1">
    <source>
        <dbReference type="SAM" id="Coils"/>
    </source>
</evidence>
<name>A0ABN6L5V7_9BACT</name>
<organism evidence="3 4">
    <name type="scientific">Persicobacter psychrovividus</name>
    <dbReference type="NCBI Taxonomy" id="387638"/>
    <lineage>
        <taxon>Bacteria</taxon>
        <taxon>Pseudomonadati</taxon>
        <taxon>Bacteroidota</taxon>
        <taxon>Cytophagia</taxon>
        <taxon>Cytophagales</taxon>
        <taxon>Persicobacteraceae</taxon>
        <taxon>Persicobacter</taxon>
    </lineage>
</organism>
<dbReference type="EMBL" id="AP025292">
    <property type="protein sequence ID" value="BDC98163.1"/>
    <property type="molecule type" value="Genomic_DNA"/>
</dbReference>
<evidence type="ECO:0008006" key="5">
    <source>
        <dbReference type="Google" id="ProtNLM"/>
    </source>
</evidence>
<dbReference type="Proteomes" id="UP001354989">
    <property type="component" value="Chromosome"/>
</dbReference>
<keyword evidence="4" id="KW-1185">Reference proteome</keyword>
<evidence type="ECO:0000256" key="2">
    <source>
        <dbReference type="SAM" id="SignalP"/>
    </source>
</evidence>
<keyword evidence="1" id="KW-0175">Coiled coil</keyword>
<dbReference type="Gene3D" id="1.25.40.10">
    <property type="entry name" value="Tetratricopeptide repeat domain"/>
    <property type="match status" value="1"/>
</dbReference>
<sequence>MRKLVFPAAILGAMMMSGCSLNKMAKMAKDQELTVTPNPLEVHADSVSFEMSAVLPVKMLKPGLEYQMEPAYKYGEKAKTLDAATLKGDNWADKEGQAPRLNKNWSFAYNEEMSNGELVITGKAVDPKKNKEKVGPVLPVAKGVITTSRLVDAVYAPAYLFHGYNNQEELVPTNVDFFFTQGSSTLRWSERNSERGKFLKAFVADKNVTRTVIITGTHSPEGLESNNSRLAENRASIIEKEYRKLMKRYDYKGAADSIKFVLKPISDDWAGFKKELEAYDGVDASVKSEMTDIVNGSGDFQEKAKQLAKVNGYSKVFRDVYPKLRTAKTEILTVKEKKSDAEISTLAKQITDNSVSADTLSLQELMYAATLTPSNSEKEAIYAAATKKADDHIAHNNLGAAFLAEAIEADGSSRSELVEKAMTQFELSNRKQETAEATANMAVAAYLSGDDVKAYNLIEKAYAAGLESDNAKALAGVKASLEIKRAKYAEAIASLANAEETAQNLFNKGLAQLLNKQFDAAVVSFQEATEKDSNMSEAFYGEAVANARSGKQDASIDALKKAVAANPELAKKALNDLEFVKFASSEAFRNALK</sequence>